<keyword evidence="3" id="KW-1185">Reference proteome</keyword>
<name>A0A4V6DB44_SETVI</name>
<evidence type="ECO:0000313" key="2">
    <source>
        <dbReference type="EMBL" id="TKW32176.1"/>
    </source>
</evidence>
<feature type="region of interest" description="Disordered" evidence="1">
    <location>
        <begin position="216"/>
        <end position="265"/>
    </location>
</feature>
<organism evidence="2 3">
    <name type="scientific">Setaria viridis</name>
    <name type="common">Green bristlegrass</name>
    <name type="synonym">Setaria italica subsp. viridis</name>
    <dbReference type="NCBI Taxonomy" id="4556"/>
    <lineage>
        <taxon>Eukaryota</taxon>
        <taxon>Viridiplantae</taxon>
        <taxon>Streptophyta</taxon>
        <taxon>Embryophyta</taxon>
        <taxon>Tracheophyta</taxon>
        <taxon>Spermatophyta</taxon>
        <taxon>Magnoliopsida</taxon>
        <taxon>Liliopsida</taxon>
        <taxon>Poales</taxon>
        <taxon>Poaceae</taxon>
        <taxon>PACMAD clade</taxon>
        <taxon>Panicoideae</taxon>
        <taxon>Panicodae</taxon>
        <taxon>Paniceae</taxon>
        <taxon>Cenchrinae</taxon>
        <taxon>Setaria</taxon>
    </lineage>
</organism>
<dbReference type="AlphaFoldDB" id="A0A4V6DB44"/>
<dbReference type="Gramene" id="TKW32176">
    <property type="protein sequence ID" value="TKW32176"/>
    <property type="gene ID" value="SEVIR_2G153000v2"/>
</dbReference>
<protein>
    <submittedName>
        <fullName evidence="2">Uncharacterized protein</fullName>
    </submittedName>
</protein>
<evidence type="ECO:0000256" key="1">
    <source>
        <dbReference type="SAM" id="MobiDB-lite"/>
    </source>
</evidence>
<accession>A0A4V6DB44</accession>
<gene>
    <name evidence="2" type="ORF">SEVIR_2G153000v2</name>
</gene>
<evidence type="ECO:0000313" key="3">
    <source>
        <dbReference type="Proteomes" id="UP000298652"/>
    </source>
</evidence>
<feature type="compositionally biased region" description="Pro residues" evidence="1">
    <location>
        <begin position="239"/>
        <end position="256"/>
    </location>
</feature>
<proteinExistence type="predicted"/>
<sequence length="265" mass="28061">MQQQLEIHSKHQELTLLRVPDGLEAPGERRADWMRPCGRAAGGHCAGRRRARRGWRRGWVQDGGVPGCGGPGGRGCGLAGGLEALGGCRADWMQPCGRAAGGRRAGLAARLGAGRWGAWVWGAWGMGVRPNPTAIHRTLPPPSAAPSRCCPPLLTPRPPTAPCPVAPTSYRSLPGLAAVPRSLPYALSPLLAWSSRPHAAVRCALPIAPPSRHSLPGPTTLPPFLARPHHPPATIRRPPTTPCLLPPPLAPLPPLAPSLWRNRPN</sequence>
<dbReference type="EMBL" id="CM016553">
    <property type="protein sequence ID" value="TKW32176.1"/>
    <property type="molecule type" value="Genomic_DNA"/>
</dbReference>
<dbReference type="Proteomes" id="UP000298652">
    <property type="component" value="Chromosome 2"/>
</dbReference>
<reference evidence="2" key="1">
    <citation type="submission" date="2019-03" db="EMBL/GenBank/DDBJ databases">
        <title>WGS assembly of Setaria viridis.</title>
        <authorList>
            <person name="Huang P."/>
            <person name="Jenkins J."/>
            <person name="Grimwood J."/>
            <person name="Barry K."/>
            <person name="Healey A."/>
            <person name="Mamidi S."/>
            <person name="Sreedasyam A."/>
            <person name="Shu S."/>
            <person name="Feldman M."/>
            <person name="Wu J."/>
            <person name="Yu Y."/>
            <person name="Chen C."/>
            <person name="Johnson J."/>
            <person name="Rokhsar D."/>
            <person name="Baxter I."/>
            <person name="Schmutz J."/>
            <person name="Brutnell T."/>
            <person name="Kellogg E."/>
        </authorList>
    </citation>
    <scope>NUCLEOTIDE SEQUENCE [LARGE SCALE GENOMIC DNA]</scope>
</reference>